<organism evidence="6">
    <name type="scientific">Eucalyptus grandis</name>
    <name type="common">Flooded gum</name>
    <dbReference type="NCBI Taxonomy" id="71139"/>
    <lineage>
        <taxon>Eukaryota</taxon>
        <taxon>Viridiplantae</taxon>
        <taxon>Streptophyta</taxon>
        <taxon>Embryophyta</taxon>
        <taxon>Tracheophyta</taxon>
        <taxon>Spermatophyta</taxon>
        <taxon>Magnoliopsida</taxon>
        <taxon>eudicotyledons</taxon>
        <taxon>Gunneridae</taxon>
        <taxon>Pentapetalae</taxon>
        <taxon>rosids</taxon>
        <taxon>malvids</taxon>
        <taxon>Myrtales</taxon>
        <taxon>Myrtaceae</taxon>
        <taxon>Myrtoideae</taxon>
        <taxon>Eucalypteae</taxon>
        <taxon>Eucalyptus</taxon>
    </lineage>
</organism>
<evidence type="ECO:0000256" key="2">
    <source>
        <dbReference type="ARBA" id="ARBA00022737"/>
    </source>
</evidence>
<evidence type="ECO:0000259" key="5">
    <source>
        <dbReference type="PROSITE" id="PS50104"/>
    </source>
</evidence>
<dbReference type="GO" id="GO:0007165">
    <property type="term" value="P:signal transduction"/>
    <property type="evidence" value="ECO:0007669"/>
    <property type="project" value="InterPro"/>
</dbReference>
<proteinExistence type="predicted"/>
<dbReference type="OMA" id="MFRTENI"/>
<dbReference type="Gramene" id="KCW73995">
    <property type="protein sequence ID" value="KCW73995"/>
    <property type="gene ID" value="EUGRSUZ_E02612"/>
</dbReference>
<dbReference type="InterPro" id="IPR035897">
    <property type="entry name" value="Toll_tir_struct_dom_sf"/>
</dbReference>
<dbReference type="SUPFAM" id="SSF52200">
    <property type="entry name" value="Toll/Interleukin receptor TIR domain"/>
    <property type="match status" value="1"/>
</dbReference>
<dbReference type="PANTHER" id="PTHR11017:SF292">
    <property type="entry name" value="AAA+ ATPASE DOMAIN-CONTAINING PROTEIN"/>
    <property type="match status" value="1"/>
</dbReference>
<dbReference type="Pfam" id="PF00931">
    <property type="entry name" value="NB-ARC"/>
    <property type="match status" value="1"/>
</dbReference>
<dbReference type="PRINTS" id="PR00364">
    <property type="entry name" value="DISEASERSIST"/>
</dbReference>
<dbReference type="FunCoup" id="A0A059C7U5">
    <property type="interactions" value="352"/>
</dbReference>
<protein>
    <recommendedName>
        <fullName evidence="5">TIR domain-containing protein</fullName>
    </recommendedName>
</protein>
<evidence type="ECO:0000313" key="6">
    <source>
        <dbReference type="EMBL" id="KCW73995.1"/>
    </source>
</evidence>
<accession>A0A059C7U5</accession>
<dbReference type="InterPro" id="IPR001611">
    <property type="entry name" value="Leu-rich_rpt"/>
</dbReference>
<evidence type="ECO:0000256" key="3">
    <source>
        <dbReference type="ARBA" id="ARBA00022821"/>
    </source>
</evidence>
<sequence length="1145" mass="131105">MASSLKYKSIYDVFLSFRGSDVRKSFLSHLYQALDQNGIYTFQDSEELRKGDQISATLMKAIEESCIAIIIFSEDYASSWWCLEEMAKIMECKEQKELTVLPVFYKVDPREVREGRESYRKALDKHEDKFKKDLEKVKKWKKTLFDAGNLSGWHLNDEDESKLILQIVKEISTHLNLTPLYVTKHLVGIESPVVKLKEMLNLASDNDVVIVGLWGQGGIGKTTLAKVLYNSMFRQFDGSCFLENVREASKDSKDLVPLQNKLLSDILSLQNGLAVTNVNRGINIIQHRLRHKKVLIVLDDVDDLHQLHALAGEGKCFGNGSRIIVTTRDKHLLTCYGIDQDHVYEVKPLSYHEARELLSNHAFLTLQKLEIKTNLVDSVLNHARGLPLALEVLGSCLCGKREDVWESTLEKVSRIPNKTINDVLKISYDGLEENEQEIFLDIACFFKSNNSEYIKKVLDSCDVQTTVGFDILIERSLISIDYGRLNMHDLIQSMGMDIVRQECRNDPKSHSRLWRYDDVADVLSSDVGDCAIKAIVLEPPQLKELSIHPNAFPKMRKLRLLILRNVHISFHGPICLPNGLRWMEFAGSGTWIPKFPFGQKKLVNIDMSEGSITEIVKHFKDFEHLTYIKLRDCESLVSTPNISCVPNLKELKLWNCKNLVEAHESIAYHDKLQVLHFKWCPELHVFPNVLKSKNLRDLNFSMCSKFERFPHIPHELECLKKLSILYTAIKELPTSIENLVSLEEMLLDICKNSVNIPSNIYKLQRLQCFKSSFGPIEFPNLTDSANPCMKVELSNLKVLDLLNCNLSEVEFLEDLSCFPLLENLILSGNNITSLPISISKRDRLSELLISYCHQLQEIPKLPPFLKLLLANGCESLQTNGHLTSIDQWVHRGLTMVDTASIAKNSPCSIYLPKGEMPKWFQPVEDSSVSFMASKDLYDKFLGLIFCAVPYDKGDYCELNFSAYFNGKKEGTYRPFYCIWDSSGILITYFAPSHLWKAVHFDQIDGSYAQFSITLEGFTSKKGLEKWGFRIISKQLDDNLKATIRDHKLIDPAFLYEVGHDSTDLEVQSSHIHEDNPTEIDLSRNLQESSRMLESRLIEFDLDCPPSSYVLGEAFDIGFREFPFPGYFFPGDPRSRNKKYKLWLEE</sequence>
<dbReference type="GO" id="GO:0006952">
    <property type="term" value="P:defense response"/>
    <property type="evidence" value="ECO:0007669"/>
    <property type="project" value="UniProtKB-KW"/>
</dbReference>
<evidence type="ECO:0000256" key="4">
    <source>
        <dbReference type="ARBA" id="ARBA00023027"/>
    </source>
</evidence>
<dbReference type="Pfam" id="PF23286">
    <property type="entry name" value="LRR_13"/>
    <property type="match status" value="1"/>
</dbReference>
<dbReference type="InterPro" id="IPR002182">
    <property type="entry name" value="NB-ARC"/>
</dbReference>
<dbReference type="Gene3D" id="1.10.8.430">
    <property type="entry name" value="Helical domain of apoptotic protease-activating factors"/>
    <property type="match status" value="1"/>
</dbReference>
<dbReference type="Gene3D" id="3.40.50.10140">
    <property type="entry name" value="Toll/interleukin-1 receptor homology (TIR) domain"/>
    <property type="match status" value="1"/>
</dbReference>
<dbReference type="InterPro" id="IPR027417">
    <property type="entry name" value="P-loop_NTPase"/>
</dbReference>
<dbReference type="SUPFAM" id="SSF52058">
    <property type="entry name" value="L domain-like"/>
    <property type="match status" value="1"/>
</dbReference>
<keyword evidence="2" id="KW-0677">Repeat</keyword>
<keyword evidence="3" id="KW-0611">Plant defense</keyword>
<feature type="domain" description="TIR" evidence="5">
    <location>
        <begin position="9"/>
        <end position="175"/>
    </location>
</feature>
<dbReference type="GO" id="GO:0043531">
    <property type="term" value="F:ADP binding"/>
    <property type="evidence" value="ECO:0007669"/>
    <property type="project" value="InterPro"/>
</dbReference>
<dbReference type="InterPro" id="IPR036390">
    <property type="entry name" value="WH_DNA-bd_sf"/>
</dbReference>
<keyword evidence="4" id="KW-0520">NAD</keyword>
<dbReference type="PROSITE" id="PS50104">
    <property type="entry name" value="TIR"/>
    <property type="match status" value="1"/>
</dbReference>
<dbReference type="InterPro" id="IPR044974">
    <property type="entry name" value="Disease_R_plants"/>
</dbReference>
<dbReference type="Gene3D" id="3.80.10.10">
    <property type="entry name" value="Ribonuclease Inhibitor"/>
    <property type="match status" value="2"/>
</dbReference>
<dbReference type="InParanoid" id="A0A059C7U5"/>
<dbReference type="EMBL" id="KK198757">
    <property type="protein sequence ID" value="KCW73995.1"/>
    <property type="molecule type" value="Genomic_DNA"/>
</dbReference>
<dbReference type="eggNOG" id="ENOG502R4BG">
    <property type="taxonomic scope" value="Eukaryota"/>
</dbReference>
<dbReference type="InterPro" id="IPR032675">
    <property type="entry name" value="LRR_dom_sf"/>
</dbReference>
<evidence type="ECO:0000256" key="1">
    <source>
        <dbReference type="ARBA" id="ARBA00022614"/>
    </source>
</evidence>
<dbReference type="Pfam" id="PF01582">
    <property type="entry name" value="TIR"/>
    <property type="match status" value="1"/>
</dbReference>
<dbReference type="SMART" id="SM00255">
    <property type="entry name" value="TIR"/>
    <property type="match status" value="1"/>
</dbReference>
<gene>
    <name evidence="6" type="ORF">EUGRSUZ_E02612</name>
</gene>
<dbReference type="Gene3D" id="3.40.50.300">
    <property type="entry name" value="P-loop containing nucleotide triphosphate hydrolases"/>
    <property type="match status" value="1"/>
</dbReference>
<reference evidence="6" key="1">
    <citation type="submission" date="2013-07" db="EMBL/GenBank/DDBJ databases">
        <title>The genome of Eucalyptus grandis.</title>
        <authorList>
            <person name="Schmutz J."/>
            <person name="Hayes R."/>
            <person name="Myburg A."/>
            <person name="Tuskan G."/>
            <person name="Grattapaglia D."/>
            <person name="Rokhsar D.S."/>
        </authorList>
    </citation>
    <scope>NUCLEOTIDE SEQUENCE</scope>
    <source>
        <tissue evidence="6">Leaf extractions</tissue>
    </source>
</reference>
<dbReference type="Pfam" id="PF23282">
    <property type="entry name" value="WHD_ROQ1"/>
    <property type="match status" value="1"/>
</dbReference>
<keyword evidence="1" id="KW-0433">Leucine-rich repeat</keyword>
<dbReference type="AlphaFoldDB" id="A0A059C7U5"/>
<dbReference type="SUPFAM" id="SSF52540">
    <property type="entry name" value="P-loop containing nucleoside triphosphate hydrolases"/>
    <property type="match status" value="1"/>
</dbReference>
<dbReference type="InterPro" id="IPR058192">
    <property type="entry name" value="WHD_ROQ1-like"/>
</dbReference>
<dbReference type="SUPFAM" id="SSF46785">
    <property type="entry name" value="Winged helix' DNA-binding domain"/>
    <property type="match status" value="1"/>
</dbReference>
<dbReference type="PANTHER" id="PTHR11017">
    <property type="entry name" value="LEUCINE-RICH REPEAT-CONTAINING PROTEIN"/>
    <property type="match status" value="1"/>
</dbReference>
<dbReference type="InterPro" id="IPR000157">
    <property type="entry name" value="TIR_dom"/>
</dbReference>
<name>A0A059C7U5_EUCGR</name>
<dbReference type="InterPro" id="IPR042197">
    <property type="entry name" value="Apaf_helical"/>
</dbReference>
<dbReference type="InterPro" id="IPR058546">
    <property type="entry name" value="RPS4B/Roq1-like_LRR"/>
</dbReference>
<dbReference type="FunFam" id="3.40.50.10140:FF:000007">
    <property type="entry name" value="Disease resistance protein (TIR-NBS-LRR class)"/>
    <property type="match status" value="1"/>
</dbReference>
<dbReference type="PROSITE" id="PS51450">
    <property type="entry name" value="LRR"/>
    <property type="match status" value="2"/>
</dbReference>